<dbReference type="Proteomes" id="UP001221519">
    <property type="component" value="Chromosome"/>
</dbReference>
<evidence type="ECO:0000313" key="4">
    <source>
        <dbReference type="Proteomes" id="UP001220962"/>
    </source>
</evidence>
<dbReference type="RefSeq" id="WP_047912068.1">
    <property type="nucleotide sequence ID" value="NZ_CP118101.1"/>
</dbReference>
<dbReference type="PANTHER" id="PTHR43415">
    <property type="entry name" value="SPERMIDINE N(1)-ACETYLTRANSFERASE"/>
    <property type="match status" value="1"/>
</dbReference>
<keyword evidence="5" id="KW-1185">Reference proteome</keyword>
<sequence>MDYTSNPNNWFHGNKVRLAAAIQQDAQTLAGYTEDYEYLRNLDTDYAVPQTVQENEPKSARMDHGVEFMLRTIDEDRLIGFVALHSIEWNNQSARLAIGIGKAKDRNKGYGSDALQLILRYAFYELNLSRVSLDVISYNEIAYHAYKKAGFVEEGRMRQAVLRGGQKYDRIMMGLLREEWVARQPS</sequence>
<dbReference type="GO" id="GO:0016747">
    <property type="term" value="F:acyltransferase activity, transferring groups other than amino-acyl groups"/>
    <property type="evidence" value="ECO:0007669"/>
    <property type="project" value="InterPro"/>
</dbReference>
<evidence type="ECO:0000313" key="3">
    <source>
        <dbReference type="EMBL" id="WDI03584.1"/>
    </source>
</evidence>
<proteinExistence type="predicted"/>
<dbReference type="SUPFAM" id="SSF55729">
    <property type="entry name" value="Acyl-CoA N-acyltransferases (Nat)"/>
    <property type="match status" value="1"/>
</dbReference>
<name>A0AAX3N2E8_9BACL</name>
<dbReference type="InterPro" id="IPR016181">
    <property type="entry name" value="Acyl_CoA_acyltransferase"/>
</dbReference>
<dbReference type="PANTHER" id="PTHR43415:SF5">
    <property type="entry name" value="ACETYLTRANSFERASE"/>
    <property type="match status" value="1"/>
</dbReference>
<feature type="domain" description="N-acetyltransferase" evidence="1">
    <location>
        <begin position="27"/>
        <end position="178"/>
    </location>
</feature>
<gene>
    <name evidence="2" type="ORF">PUW23_06860</name>
    <name evidence="3" type="ORF">PUW25_06385</name>
</gene>
<dbReference type="Proteomes" id="UP001220962">
    <property type="component" value="Chromosome"/>
</dbReference>
<evidence type="ECO:0000259" key="1">
    <source>
        <dbReference type="PROSITE" id="PS51186"/>
    </source>
</evidence>
<evidence type="ECO:0000313" key="5">
    <source>
        <dbReference type="Proteomes" id="UP001221519"/>
    </source>
</evidence>
<reference evidence="2 5" key="1">
    <citation type="submission" date="2023-02" db="EMBL/GenBank/DDBJ databases">
        <title>Pathogen: clinical or host-associated sample.</title>
        <authorList>
            <person name="Hergert J."/>
            <person name="Casey R."/>
            <person name="Wagner J."/>
            <person name="Young E.L."/>
            <person name="Oakeson K.F."/>
        </authorList>
    </citation>
    <scope>NUCLEOTIDE SEQUENCE</scope>
    <source>
        <strain evidence="3 5">2022CK-00829</strain>
        <strain evidence="2">2022CK-00830</strain>
    </source>
</reference>
<dbReference type="InterPro" id="IPR000182">
    <property type="entry name" value="GNAT_dom"/>
</dbReference>
<evidence type="ECO:0000313" key="2">
    <source>
        <dbReference type="EMBL" id="WDH83930.1"/>
    </source>
</evidence>
<organism evidence="2 4">
    <name type="scientific">Paenibacillus urinalis</name>
    <dbReference type="NCBI Taxonomy" id="521520"/>
    <lineage>
        <taxon>Bacteria</taxon>
        <taxon>Bacillati</taxon>
        <taxon>Bacillota</taxon>
        <taxon>Bacilli</taxon>
        <taxon>Bacillales</taxon>
        <taxon>Paenibacillaceae</taxon>
        <taxon>Paenibacillus</taxon>
    </lineage>
</organism>
<dbReference type="EMBL" id="CP118101">
    <property type="protein sequence ID" value="WDH83930.1"/>
    <property type="molecule type" value="Genomic_DNA"/>
</dbReference>
<dbReference type="EMBL" id="CP118108">
    <property type="protein sequence ID" value="WDI03584.1"/>
    <property type="molecule type" value="Genomic_DNA"/>
</dbReference>
<dbReference type="AlphaFoldDB" id="A0AAX3N2E8"/>
<dbReference type="Pfam" id="PF13302">
    <property type="entry name" value="Acetyltransf_3"/>
    <property type="match status" value="1"/>
</dbReference>
<dbReference type="Gene3D" id="3.40.630.30">
    <property type="match status" value="1"/>
</dbReference>
<dbReference type="CDD" id="cd04301">
    <property type="entry name" value="NAT_SF"/>
    <property type="match status" value="1"/>
</dbReference>
<dbReference type="PROSITE" id="PS51186">
    <property type="entry name" value="GNAT"/>
    <property type="match status" value="1"/>
</dbReference>
<protein>
    <submittedName>
        <fullName evidence="2">GNAT family protein</fullName>
    </submittedName>
</protein>
<accession>A0AAX3N2E8</accession>